<sequence length="322" mass="36756">MPLLKSKKLKMPFWHFNGHLQTILPSIQRKIDGVEYKRERISTPDNDFLDLDWSCRNNKRLVIVSHGLEGGADRHYCKGIVKLFNNNNWDALAWNCRSCSGELNKLPRFYHHGDVDDFKLVIDKAIDKGYKEIALVGFSMGGAISMNALGTDRFPMENIIGAVAVSTPIDLISSSDELEKKSKSFYNQKFFKKLKKKVIAKSQYMTDLDATPLLNDEIKSLRGFDEYYTAPLHGFNNAHDFYYNASVERRLDKIKKPVLILNAKNDPFLTGKSYPIDYVKTCDNIYLEVPKNGGHVGFCIVNSQFTYAEVRSLEFLNSQSSL</sequence>
<dbReference type="PANTHER" id="PTHR10794">
    <property type="entry name" value="ABHYDROLASE DOMAIN-CONTAINING PROTEIN"/>
    <property type="match status" value="1"/>
</dbReference>
<dbReference type="GO" id="GO:0016787">
    <property type="term" value="F:hydrolase activity"/>
    <property type="evidence" value="ECO:0007669"/>
    <property type="project" value="UniProtKB-KW"/>
</dbReference>
<evidence type="ECO:0000259" key="2">
    <source>
        <dbReference type="Pfam" id="PF00561"/>
    </source>
</evidence>
<accession>A0ABX8GW45</accession>
<dbReference type="Pfam" id="PF00561">
    <property type="entry name" value="Abhydrolase_1"/>
    <property type="match status" value="1"/>
</dbReference>
<reference evidence="3 4" key="1">
    <citation type="submission" date="2021-05" db="EMBL/GenBank/DDBJ databases">
        <title>Comparative genomic studies on the polysaccharide-degrading batcterial strains of the Flammeovirga genus.</title>
        <authorList>
            <person name="Zewei F."/>
            <person name="Zheng Z."/>
            <person name="Yu L."/>
            <person name="Ruyue G."/>
            <person name="Yanhong M."/>
            <person name="Yuanyuan C."/>
            <person name="Jingyan G."/>
            <person name="Wenjun H."/>
        </authorList>
    </citation>
    <scope>NUCLEOTIDE SEQUENCE [LARGE SCALE GENOMIC DNA]</scope>
    <source>
        <strain evidence="3 4">YS10</strain>
    </source>
</reference>
<name>A0ABX8GW45_9BACT</name>
<dbReference type="Gene3D" id="3.40.50.1820">
    <property type="entry name" value="alpha/beta hydrolase"/>
    <property type="match status" value="1"/>
</dbReference>
<dbReference type="InterPro" id="IPR029058">
    <property type="entry name" value="AB_hydrolase_fold"/>
</dbReference>
<dbReference type="Proteomes" id="UP000682802">
    <property type="component" value="Chromosome 1"/>
</dbReference>
<organism evidence="3 4">
    <name type="scientific">Flammeovirga kamogawensis</name>
    <dbReference type="NCBI Taxonomy" id="373891"/>
    <lineage>
        <taxon>Bacteria</taxon>
        <taxon>Pseudomonadati</taxon>
        <taxon>Bacteroidota</taxon>
        <taxon>Cytophagia</taxon>
        <taxon>Cytophagales</taxon>
        <taxon>Flammeovirgaceae</taxon>
        <taxon>Flammeovirga</taxon>
    </lineage>
</organism>
<evidence type="ECO:0000313" key="4">
    <source>
        <dbReference type="Proteomes" id="UP000682802"/>
    </source>
</evidence>
<dbReference type="EMBL" id="CP076128">
    <property type="protein sequence ID" value="QWG07538.1"/>
    <property type="molecule type" value="Genomic_DNA"/>
</dbReference>
<protein>
    <submittedName>
        <fullName evidence="3">Alpha/beta fold hydrolase</fullName>
    </submittedName>
</protein>
<dbReference type="InterPro" id="IPR050960">
    <property type="entry name" value="AB_hydrolase_4_sf"/>
</dbReference>
<evidence type="ECO:0000313" key="3">
    <source>
        <dbReference type="EMBL" id="QWG07538.1"/>
    </source>
</evidence>
<keyword evidence="4" id="KW-1185">Reference proteome</keyword>
<evidence type="ECO:0000256" key="1">
    <source>
        <dbReference type="ARBA" id="ARBA00010884"/>
    </source>
</evidence>
<proteinExistence type="inferred from homology"/>
<dbReference type="PIRSF" id="PIRSF005211">
    <property type="entry name" value="Ab_hydro_YheT"/>
    <property type="match status" value="1"/>
</dbReference>
<dbReference type="InterPro" id="IPR012020">
    <property type="entry name" value="ABHD4"/>
</dbReference>
<gene>
    <name evidence="3" type="ORF">KM029_00965</name>
</gene>
<keyword evidence="3" id="KW-0378">Hydrolase</keyword>
<dbReference type="InterPro" id="IPR000073">
    <property type="entry name" value="AB_hydrolase_1"/>
</dbReference>
<comment type="similarity">
    <text evidence="1">Belongs to the AB hydrolase superfamily. AB hydrolase 4 family.</text>
</comment>
<dbReference type="SUPFAM" id="SSF53474">
    <property type="entry name" value="alpha/beta-Hydrolases"/>
    <property type="match status" value="1"/>
</dbReference>
<feature type="domain" description="AB hydrolase-1" evidence="2">
    <location>
        <begin position="61"/>
        <end position="298"/>
    </location>
</feature>
<dbReference type="PANTHER" id="PTHR10794:SF94">
    <property type="entry name" value="ESTERASE YHET-RELATED"/>
    <property type="match status" value="1"/>
</dbReference>